<evidence type="ECO:0000256" key="1">
    <source>
        <dbReference type="SAM" id="MobiDB-lite"/>
    </source>
</evidence>
<accession>S5XX55</accession>
<dbReference type="Proteomes" id="UP000015480">
    <property type="component" value="Chromosome"/>
</dbReference>
<sequence>MALRPEHEIHQRRRGRNVGLLVVLLMFVALVFGLSIVKIQQGDLMEGFDHQFRASALPRTEPIKPGSPDSIARSAKPRTPAAVSSDPATTSGADAPAAGATTAPAANSEAEATP</sequence>
<dbReference type="OrthoDB" id="7871759at2"/>
<dbReference type="STRING" id="1367847.JCM7686_0916"/>
<protein>
    <submittedName>
        <fullName evidence="3">Cytochrome C oxidase assembly protein</fullName>
    </submittedName>
</protein>
<keyword evidence="2" id="KW-1133">Transmembrane helix</keyword>
<dbReference type="eggNOG" id="ENOG50339KW">
    <property type="taxonomic scope" value="Bacteria"/>
</dbReference>
<evidence type="ECO:0000313" key="3">
    <source>
        <dbReference type="EMBL" id="AGT08025.1"/>
    </source>
</evidence>
<dbReference type="EMBL" id="CP006650">
    <property type="protein sequence ID" value="AGT08025.1"/>
    <property type="molecule type" value="Genomic_DNA"/>
</dbReference>
<feature type="region of interest" description="Disordered" evidence="1">
    <location>
        <begin position="56"/>
        <end position="114"/>
    </location>
</feature>
<dbReference type="HOGENOM" id="CLU_170315_0_0_5"/>
<dbReference type="RefSeq" id="WP_020949664.1">
    <property type="nucleotide sequence ID" value="NC_022041.1"/>
</dbReference>
<evidence type="ECO:0000256" key="2">
    <source>
        <dbReference type="SAM" id="Phobius"/>
    </source>
</evidence>
<dbReference type="AlphaFoldDB" id="S5XX55"/>
<evidence type="ECO:0000313" key="4">
    <source>
        <dbReference type="Proteomes" id="UP000015480"/>
    </source>
</evidence>
<feature type="transmembrane region" description="Helical" evidence="2">
    <location>
        <begin position="18"/>
        <end position="37"/>
    </location>
</feature>
<keyword evidence="2" id="KW-0472">Membrane</keyword>
<keyword evidence="2" id="KW-0812">Transmembrane</keyword>
<keyword evidence="4" id="KW-1185">Reference proteome</keyword>
<feature type="compositionally biased region" description="Low complexity" evidence="1">
    <location>
        <begin position="86"/>
        <end position="114"/>
    </location>
</feature>
<dbReference type="PATRIC" id="fig|1367847.3.peg.877"/>
<dbReference type="KEGG" id="pami:JCM7686_0916"/>
<organism evidence="3 4">
    <name type="scientific">Paracoccus aminophilus JCM 7686</name>
    <dbReference type="NCBI Taxonomy" id="1367847"/>
    <lineage>
        <taxon>Bacteria</taxon>
        <taxon>Pseudomonadati</taxon>
        <taxon>Pseudomonadota</taxon>
        <taxon>Alphaproteobacteria</taxon>
        <taxon>Rhodobacterales</taxon>
        <taxon>Paracoccaceae</taxon>
        <taxon>Paracoccus</taxon>
    </lineage>
</organism>
<proteinExistence type="predicted"/>
<gene>
    <name evidence="3" type="ORF">JCM7686_0916</name>
</gene>
<name>S5XX55_PARAH</name>
<reference evidence="3 4" key="1">
    <citation type="journal article" date="2014" name="BMC Genomics">
        <title>Architecture and functions of a multipartite genome of the methylotrophic bacterium Paracoccus aminophilus JCM 7686, containing primary and secondary chromids.</title>
        <authorList>
            <person name="Dziewit L."/>
            <person name="Czarnecki J."/>
            <person name="Wibberg D."/>
            <person name="Radlinska M."/>
            <person name="Mrozek P."/>
            <person name="Szymczak M."/>
            <person name="Schluter A."/>
            <person name="Puhler A."/>
            <person name="Bartosik D."/>
        </authorList>
    </citation>
    <scope>NUCLEOTIDE SEQUENCE [LARGE SCALE GENOMIC DNA]</scope>
    <source>
        <strain evidence="3">JCM 7686</strain>
    </source>
</reference>